<dbReference type="AlphaFoldDB" id="A0A448XS81"/>
<evidence type="ECO:0000313" key="1">
    <source>
        <dbReference type="EMBL" id="VEL43714.1"/>
    </source>
</evidence>
<name>A0A448XS81_9PLAT</name>
<protein>
    <submittedName>
        <fullName evidence="1">Uncharacterized protein</fullName>
    </submittedName>
</protein>
<dbReference type="EMBL" id="CAAALY010284349">
    <property type="protein sequence ID" value="VEL43714.1"/>
    <property type="molecule type" value="Genomic_DNA"/>
</dbReference>
<reference evidence="1" key="1">
    <citation type="submission" date="2018-11" db="EMBL/GenBank/DDBJ databases">
        <authorList>
            <consortium name="Pathogen Informatics"/>
        </authorList>
    </citation>
    <scope>NUCLEOTIDE SEQUENCE</scope>
</reference>
<dbReference type="Proteomes" id="UP000784294">
    <property type="component" value="Unassembled WGS sequence"/>
</dbReference>
<sequence length="164" mass="17430">MLGFFVSVHPFAIVCCRCQIASFVDESFYGLVHLSSEFGTASDGLGESCPDDWLKLAPFTMTDAFSVQTITIFLSDNIATLSNLLHHTASGVSSSHLQLGILTSLQEADPAAQLNTSLLGSTFMSHGSLRGSAEQSSHNLVHGGFADALVGLFCFIIFSPTLPL</sequence>
<feature type="non-terminal residue" evidence="1">
    <location>
        <position position="164"/>
    </location>
</feature>
<gene>
    <name evidence="1" type="ORF">PXEA_LOCUS37154</name>
</gene>
<organism evidence="1 2">
    <name type="scientific">Protopolystoma xenopodis</name>
    <dbReference type="NCBI Taxonomy" id="117903"/>
    <lineage>
        <taxon>Eukaryota</taxon>
        <taxon>Metazoa</taxon>
        <taxon>Spiralia</taxon>
        <taxon>Lophotrochozoa</taxon>
        <taxon>Platyhelminthes</taxon>
        <taxon>Monogenea</taxon>
        <taxon>Polyopisthocotylea</taxon>
        <taxon>Polystomatidea</taxon>
        <taxon>Polystomatidae</taxon>
        <taxon>Protopolystoma</taxon>
    </lineage>
</organism>
<comment type="caution">
    <text evidence="1">The sequence shown here is derived from an EMBL/GenBank/DDBJ whole genome shotgun (WGS) entry which is preliminary data.</text>
</comment>
<evidence type="ECO:0000313" key="2">
    <source>
        <dbReference type="Proteomes" id="UP000784294"/>
    </source>
</evidence>
<keyword evidence="2" id="KW-1185">Reference proteome</keyword>
<proteinExistence type="predicted"/>
<accession>A0A448XS81</accession>